<keyword evidence="2" id="KW-1185">Reference proteome</keyword>
<reference evidence="2" key="1">
    <citation type="submission" date="2017-04" db="EMBL/GenBank/DDBJ databases">
        <authorList>
            <person name="Varghese N."/>
            <person name="Submissions S."/>
        </authorList>
    </citation>
    <scope>NUCLEOTIDE SEQUENCE [LARGE SCALE GENOMIC DNA]</scope>
    <source>
        <strain evidence="2">RKEM611</strain>
    </source>
</reference>
<dbReference type="Proteomes" id="UP000192907">
    <property type="component" value="Unassembled WGS sequence"/>
</dbReference>
<name>A0A1Y6C801_9BACT</name>
<sequence>MLSGLLIMSLAAAGQPELMANSKSKISAVSFGSEKSSDVFGTIDLPLTQFAIEQCGACNCSPDQDSIRFVLLSSNYSKESVARESLEAFLSETEATVAAVGCFENQPIIRRVFSR</sequence>
<gene>
    <name evidence="1" type="ORF">SAMN06296036_112173</name>
</gene>
<accession>A0A1Y6C801</accession>
<protein>
    <submittedName>
        <fullName evidence="1">Uncharacterized protein</fullName>
    </submittedName>
</protein>
<evidence type="ECO:0000313" key="1">
    <source>
        <dbReference type="EMBL" id="SMF41551.1"/>
    </source>
</evidence>
<proteinExistence type="predicted"/>
<dbReference type="EMBL" id="FWZT01000012">
    <property type="protein sequence ID" value="SMF41551.1"/>
    <property type="molecule type" value="Genomic_DNA"/>
</dbReference>
<dbReference type="RefSeq" id="WP_132320621.1">
    <property type="nucleotide sequence ID" value="NZ_FWZT01000012.1"/>
</dbReference>
<organism evidence="1 2">
    <name type="scientific">Pseudobacteriovorax antillogorgiicola</name>
    <dbReference type="NCBI Taxonomy" id="1513793"/>
    <lineage>
        <taxon>Bacteria</taxon>
        <taxon>Pseudomonadati</taxon>
        <taxon>Bdellovibrionota</taxon>
        <taxon>Oligoflexia</taxon>
        <taxon>Oligoflexales</taxon>
        <taxon>Pseudobacteriovoracaceae</taxon>
        <taxon>Pseudobacteriovorax</taxon>
    </lineage>
</organism>
<dbReference type="AlphaFoldDB" id="A0A1Y6C801"/>
<evidence type="ECO:0000313" key="2">
    <source>
        <dbReference type="Proteomes" id="UP000192907"/>
    </source>
</evidence>